<dbReference type="Gene3D" id="3.30.530.20">
    <property type="match status" value="1"/>
</dbReference>
<comment type="similarity">
    <text evidence="1">Belongs to the AHA1 family.</text>
</comment>
<sequence>MTGPTGPGALPEPDLVERPHGLTVERAMKASPEAVYRAWTEGFDTWFAEPGTVRMRAAVDEPFVFVTRHENRVHPHYGRFLELEPSRLVRLTWVTGAMGTGGAETVVTVELEPAPDGGTRLRLTHTGFYDRAGAERHEQAWADHVLPHLDDVLTANARG</sequence>
<protein>
    <submittedName>
        <fullName evidence="3">Uncharacterized protein YndB with AHSA1/START domain</fullName>
    </submittedName>
</protein>
<evidence type="ECO:0000259" key="2">
    <source>
        <dbReference type="Pfam" id="PF08327"/>
    </source>
</evidence>
<dbReference type="InterPro" id="IPR023393">
    <property type="entry name" value="START-like_dom_sf"/>
</dbReference>
<comment type="caution">
    <text evidence="3">The sequence shown here is derived from an EMBL/GenBank/DDBJ whole genome shotgun (WGS) entry which is preliminary data.</text>
</comment>
<reference evidence="3 4" key="1">
    <citation type="submission" date="2021-03" db="EMBL/GenBank/DDBJ databases">
        <title>Genomic Encyclopedia of Type Strains, Phase IV (KMG-IV): sequencing the most valuable type-strain genomes for metagenomic binning, comparative biology and taxonomic classification.</title>
        <authorList>
            <person name="Goeker M."/>
        </authorList>
    </citation>
    <scope>NUCLEOTIDE SEQUENCE [LARGE SCALE GENOMIC DNA]</scope>
    <source>
        <strain evidence="3 4">DSM 40526</strain>
    </source>
</reference>
<gene>
    <name evidence="3" type="ORF">J2Z77_000200</name>
</gene>
<dbReference type="Proteomes" id="UP001519310">
    <property type="component" value="Unassembled WGS sequence"/>
</dbReference>
<dbReference type="EMBL" id="JAGGLQ010000001">
    <property type="protein sequence ID" value="MBP2034416.1"/>
    <property type="molecule type" value="Genomic_DNA"/>
</dbReference>
<dbReference type="CDD" id="cd07814">
    <property type="entry name" value="SRPBCC_CalC_Aha1-like"/>
    <property type="match status" value="1"/>
</dbReference>
<name>A0ABS4KYG2_STRAV</name>
<accession>A0ABS4KYG2</accession>
<dbReference type="InterPro" id="IPR013538">
    <property type="entry name" value="ASHA1/2-like_C"/>
</dbReference>
<feature type="domain" description="Activator of Hsp90 ATPase homologue 1/2-like C-terminal" evidence="2">
    <location>
        <begin position="29"/>
        <end position="152"/>
    </location>
</feature>
<dbReference type="SUPFAM" id="SSF55961">
    <property type="entry name" value="Bet v1-like"/>
    <property type="match status" value="1"/>
</dbReference>
<dbReference type="Pfam" id="PF08327">
    <property type="entry name" value="AHSA1"/>
    <property type="match status" value="1"/>
</dbReference>
<proteinExistence type="inferred from homology"/>
<dbReference type="RefSeq" id="WP_189964897.1">
    <property type="nucleotide sequence ID" value="NZ_BMVL01000002.1"/>
</dbReference>
<evidence type="ECO:0000313" key="4">
    <source>
        <dbReference type="Proteomes" id="UP001519310"/>
    </source>
</evidence>
<organism evidence="3 4">
    <name type="scientific">Streptomyces avidinii</name>
    <dbReference type="NCBI Taxonomy" id="1895"/>
    <lineage>
        <taxon>Bacteria</taxon>
        <taxon>Bacillati</taxon>
        <taxon>Actinomycetota</taxon>
        <taxon>Actinomycetes</taxon>
        <taxon>Kitasatosporales</taxon>
        <taxon>Streptomycetaceae</taxon>
        <taxon>Streptomyces</taxon>
    </lineage>
</organism>
<keyword evidence="4" id="KW-1185">Reference proteome</keyword>
<evidence type="ECO:0000256" key="1">
    <source>
        <dbReference type="ARBA" id="ARBA00006817"/>
    </source>
</evidence>
<evidence type="ECO:0000313" key="3">
    <source>
        <dbReference type="EMBL" id="MBP2034416.1"/>
    </source>
</evidence>